<gene>
    <name evidence="5" type="ORF">XELAEV_18036595mg</name>
</gene>
<feature type="region of interest" description="Disordered" evidence="3">
    <location>
        <begin position="237"/>
        <end position="256"/>
    </location>
</feature>
<feature type="region of interest" description="Disordered" evidence="3">
    <location>
        <begin position="1"/>
        <end position="42"/>
    </location>
</feature>
<name>A0A974CAU1_XENLA</name>
<dbReference type="PANTHER" id="PTHR47060:SF1">
    <property type="entry name" value="HOMEOBOX PROTEIN NOBOX"/>
    <property type="match status" value="1"/>
</dbReference>
<dbReference type="OMA" id="FAEDHYP"/>
<feature type="region of interest" description="Disordered" evidence="3">
    <location>
        <begin position="158"/>
        <end position="181"/>
    </location>
</feature>
<keyword evidence="1 2" id="KW-0371">Homeobox</keyword>
<dbReference type="SUPFAM" id="SSF46689">
    <property type="entry name" value="Homeodomain-like"/>
    <property type="match status" value="1"/>
</dbReference>
<feature type="region of interest" description="Disordered" evidence="3">
    <location>
        <begin position="522"/>
        <end position="571"/>
    </location>
</feature>
<evidence type="ECO:0000259" key="4">
    <source>
        <dbReference type="PROSITE" id="PS50071"/>
    </source>
</evidence>
<evidence type="ECO:0000313" key="5">
    <source>
        <dbReference type="EMBL" id="OCT69671.1"/>
    </source>
</evidence>
<dbReference type="EMBL" id="CM004479">
    <property type="protein sequence ID" value="OCT69671.1"/>
    <property type="molecule type" value="Genomic_DNA"/>
</dbReference>
<organism evidence="5 6">
    <name type="scientific">Xenopus laevis</name>
    <name type="common">African clawed frog</name>
    <dbReference type="NCBI Taxonomy" id="8355"/>
    <lineage>
        <taxon>Eukaryota</taxon>
        <taxon>Metazoa</taxon>
        <taxon>Chordata</taxon>
        <taxon>Craniata</taxon>
        <taxon>Vertebrata</taxon>
        <taxon>Euteleostomi</taxon>
        <taxon>Amphibia</taxon>
        <taxon>Batrachia</taxon>
        <taxon>Anura</taxon>
        <taxon>Pipoidea</taxon>
        <taxon>Pipidae</taxon>
        <taxon>Xenopodinae</taxon>
        <taxon>Xenopus</taxon>
        <taxon>Xenopus</taxon>
    </lineage>
</organism>
<keyword evidence="1 2" id="KW-0238">DNA-binding</keyword>
<proteinExistence type="predicted"/>
<dbReference type="CDD" id="cd00086">
    <property type="entry name" value="homeodomain"/>
    <property type="match status" value="1"/>
</dbReference>
<reference evidence="6" key="1">
    <citation type="journal article" date="2016" name="Nature">
        <title>Genome evolution in the allotetraploid frog Xenopus laevis.</title>
        <authorList>
            <person name="Session A.M."/>
            <person name="Uno Y."/>
            <person name="Kwon T."/>
            <person name="Chapman J.A."/>
            <person name="Toyoda A."/>
            <person name="Takahashi S."/>
            <person name="Fukui A."/>
            <person name="Hikosaka A."/>
            <person name="Suzuki A."/>
            <person name="Kondo M."/>
            <person name="van Heeringen S.J."/>
            <person name="Quigley I."/>
            <person name="Heinz S."/>
            <person name="Ogino H."/>
            <person name="Ochi H."/>
            <person name="Hellsten U."/>
            <person name="Lyons J.B."/>
            <person name="Simakov O."/>
            <person name="Putnam N."/>
            <person name="Stites J."/>
            <person name="Kuroki Y."/>
            <person name="Tanaka T."/>
            <person name="Michiue T."/>
            <person name="Watanabe M."/>
            <person name="Bogdanovic O."/>
            <person name="Lister R."/>
            <person name="Georgiou G."/>
            <person name="Paranjpe S.S."/>
            <person name="van Kruijsbergen I."/>
            <person name="Shu S."/>
            <person name="Carlson J."/>
            <person name="Kinoshita T."/>
            <person name="Ohta Y."/>
            <person name="Mawaribuchi S."/>
            <person name="Jenkins J."/>
            <person name="Grimwood J."/>
            <person name="Schmutz J."/>
            <person name="Mitros T."/>
            <person name="Mozaffari S.V."/>
            <person name="Suzuki Y."/>
            <person name="Haramoto Y."/>
            <person name="Yamamoto T.S."/>
            <person name="Takagi C."/>
            <person name="Heald R."/>
            <person name="Miller K."/>
            <person name="Haudenschild C."/>
            <person name="Kitzman J."/>
            <person name="Nakayama T."/>
            <person name="Izutsu Y."/>
            <person name="Robert J."/>
            <person name="Fortriede J."/>
            <person name="Burns K."/>
            <person name="Lotay V."/>
            <person name="Karimi K."/>
            <person name="Yasuoka Y."/>
            <person name="Dichmann D.S."/>
            <person name="Flajnik M.F."/>
            <person name="Houston D.W."/>
            <person name="Shendure J."/>
            <person name="DuPasquier L."/>
            <person name="Vize P.D."/>
            <person name="Zorn A.M."/>
            <person name="Ito M."/>
            <person name="Marcotte E.M."/>
            <person name="Wallingford J.B."/>
            <person name="Ito Y."/>
            <person name="Asashima M."/>
            <person name="Ueno N."/>
            <person name="Matsuda Y."/>
            <person name="Veenstra G.J."/>
            <person name="Fujiyama A."/>
            <person name="Harland R.M."/>
            <person name="Taira M."/>
            <person name="Rokhsar D.S."/>
        </authorList>
    </citation>
    <scope>NUCLEOTIDE SEQUENCE [LARGE SCALE GENOMIC DNA]</scope>
    <source>
        <strain evidence="6">J</strain>
    </source>
</reference>
<feature type="compositionally biased region" description="Low complexity" evidence="3">
    <location>
        <begin position="323"/>
        <end position="344"/>
    </location>
</feature>
<dbReference type="InterPro" id="IPR009057">
    <property type="entry name" value="Homeodomain-like_sf"/>
</dbReference>
<feature type="compositionally biased region" description="Polar residues" evidence="3">
    <location>
        <begin position="309"/>
        <end position="322"/>
    </location>
</feature>
<dbReference type="InterPro" id="IPR042988">
    <property type="entry name" value="NOBOX"/>
</dbReference>
<feature type="DNA-binding region" description="Homeobox" evidence="1">
    <location>
        <begin position="179"/>
        <end position="238"/>
    </location>
</feature>
<dbReference type="AlphaFoldDB" id="A0A974CAU1"/>
<feature type="region of interest" description="Disordered" evidence="3">
    <location>
        <begin position="309"/>
        <end position="353"/>
    </location>
</feature>
<dbReference type="Proteomes" id="UP000694892">
    <property type="component" value="Chromosome 7S"/>
</dbReference>
<evidence type="ECO:0000256" key="2">
    <source>
        <dbReference type="RuleBase" id="RU000682"/>
    </source>
</evidence>
<dbReference type="GO" id="GO:0000981">
    <property type="term" value="F:DNA-binding transcription factor activity, RNA polymerase II-specific"/>
    <property type="evidence" value="ECO:0007669"/>
    <property type="project" value="TreeGrafter"/>
</dbReference>
<evidence type="ECO:0000256" key="3">
    <source>
        <dbReference type="SAM" id="MobiDB-lite"/>
    </source>
</evidence>
<evidence type="ECO:0000256" key="1">
    <source>
        <dbReference type="PROSITE-ProRule" id="PRU00108"/>
    </source>
</evidence>
<dbReference type="PANTHER" id="PTHR47060">
    <property type="entry name" value="HOMEOBOX PROTEIN NOBOX"/>
    <property type="match status" value="1"/>
</dbReference>
<dbReference type="GO" id="GO:0000978">
    <property type="term" value="F:RNA polymerase II cis-regulatory region sequence-specific DNA binding"/>
    <property type="evidence" value="ECO:0007669"/>
    <property type="project" value="TreeGrafter"/>
</dbReference>
<dbReference type="PROSITE" id="PS50071">
    <property type="entry name" value="HOMEOBOX_2"/>
    <property type="match status" value="1"/>
</dbReference>
<dbReference type="Pfam" id="PF00046">
    <property type="entry name" value="Homeodomain"/>
    <property type="match status" value="1"/>
</dbReference>
<feature type="compositionally biased region" description="Polar residues" evidence="3">
    <location>
        <begin position="544"/>
        <end position="563"/>
    </location>
</feature>
<accession>A0A974CAU1</accession>
<protein>
    <recommendedName>
        <fullName evidence="4">Homeobox domain-containing protein</fullName>
    </recommendedName>
</protein>
<dbReference type="GO" id="GO:0005634">
    <property type="term" value="C:nucleus"/>
    <property type="evidence" value="ECO:0007669"/>
    <property type="project" value="UniProtKB-SubCell"/>
</dbReference>
<feature type="domain" description="Homeobox" evidence="4">
    <location>
        <begin position="177"/>
        <end position="237"/>
    </location>
</feature>
<keyword evidence="1 2" id="KW-0539">Nucleus</keyword>
<feature type="compositionally biased region" description="Polar residues" evidence="3">
    <location>
        <begin position="522"/>
        <end position="532"/>
    </location>
</feature>
<dbReference type="Gene3D" id="1.10.10.60">
    <property type="entry name" value="Homeodomain-like"/>
    <property type="match status" value="1"/>
</dbReference>
<sequence length="571" mass="61568">MDQEPEPDQQQQVGEKPYQLGAQDEEETSLRCSEPEVEGQHDEYGTVIINEEAEGLGPSDPGDFHLNSSEGCASEGGQCQLSLLAVCGPLPETTGASYSTFSGDDPQGPGYFPVRGQFQPVNLKMESNFPSSAPLPRRSARCAASCRLPTFIYDTGHGGDRQRGKCPGDATEEPGPPCRKKSRTLYSMDQLQELEHMFAEDHYPDSEKRREIAEIIGVTPQRIMVWFQNRRAKWRKVEKTSLKGPRKPLSSAGMSHPETAVLTVSSSVALSRPPEAVSLSVTSGFHSYGSSFPPVVGVRNGLSVVPGSTLQTSQLSDGNSQHSTSLSSSSSGLGSPSEICLPPSQEYPPTFPSPPPLRRVGLPMSMAFNPSSHMVPLMLDTPESTCTPPPSCDGDMFSYAAQEYAIRSPTLQETMGSSMRFGGQYYHPSNQPAAFQFPQYSQYSQYPRLPLHSLTPTSPEETSFLTMPANNPPGMLAYGGTGAFLQGRTGGHILLPSGAGGITFHASPWSDMYLQNPSFQRSQIGGNLTEQPLFSHPAPRLAQPQKTSNPSQASEDQDSTATVSPDAAVTV</sequence>
<comment type="subcellular location">
    <subcellularLocation>
        <location evidence="1 2">Nucleus</location>
    </subcellularLocation>
</comment>
<evidence type="ECO:0000313" key="6">
    <source>
        <dbReference type="Proteomes" id="UP000694892"/>
    </source>
</evidence>
<dbReference type="SMART" id="SM00389">
    <property type="entry name" value="HOX"/>
    <property type="match status" value="1"/>
</dbReference>
<dbReference type="InterPro" id="IPR001356">
    <property type="entry name" value="HD"/>
</dbReference>